<proteinExistence type="predicted"/>
<dbReference type="GO" id="GO:0016301">
    <property type="term" value="F:kinase activity"/>
    <property type="evidence" value="ECO:0007669"/>
    <property type="project" value="UniProtKB-KW"/>
</dbReference>
<reference evidence="1 2" key="1">
    <citation type="journal article" date="2013" name="Genome Announc.">
        <title>Draft Genome Sequence of Streptomyces viridochromogenes Strain Tu57, Producer of Avilamycin.</title>
        <authorList>
            <person name="Gruning B.A."/>
            <person name="Erxleben A."/>
            <person name="Hahnlein A."/>
            <person name="Gunther S."/>
        </authorList>
    </citation>
    <scope>NUCLEOTIDE SEQUENCE [LARGE SCALE GENOMIC DNA]</scope>
    <source>
        <strain evidence="1 2">Tue57</strain>
    </source>
</reference>
<dbReference type="Proteomes" id="UP000011205">
    <property type="component" value="Unassembled WGS sequence"/>
</dbReference>
<dbReference type="PATRIC" id="fig|1160705.3.peg.4548"/>
<organism evidence="1 2">
    <name type="scientific">Streptomyces viridochromogenes Tue57</name>
    <dbReference type="NCBI Taxonomy" id="1160705"/>
    <lineage>
        <taxon>Bacteria</taxon>
        <taxon>Bacillati</taxon>
        <taxon>Actinomycetota</taxon>
        <taxon>Actinomycetes</taxon>
        <taxon>Kitasatosporales</taxon>
        <taxon>Streptomycetaceae</taxon>
        <taxon>Streptomyces</taxon>
    </lineage>
</organism>
<keyword evidence="1" id="KW-0808">Transferase</keyword>
<comment type="caution">
    <text evidence="1">The sequence shown here is derived from an EMBL/GenBank/DDBJ whole genome shotgun (WGS) entry which is preliminary data.</text>
</comment>
<accession>L8PGA1</accession>
<evidence type="ECO:0000313" key="1">
    <source>
        <dbReference type="EMBL" id="ELS54422.1"/>
    </source>
</evidence>
<dbReference type="EMBL" id="AMLP01000135">
    <property type="protein sequence ID" value="ELS54422.1"/>
    <property type="molecule type" value="Genomic_DNA"/>
</dbReference>
<protein>
    <submittedName>
        <fullName evidence="1">Putative two component sensor kinase</fullName>
    </submittedName>
</protein>
<sequence length="49" mass="5343">MTGTATVTTSITAKKWNDHLVYVSTFAGVLLPRHHVPGPRIPPFAPYVP</sequence>
<evidence type="ECO:0000313" key="2">
    <source>
        <dbReference type="Proteomes" id="UP000011205"/>
    </source>
</evidence>
<gene>
    <name evidence="1" type="ORF">STVIR_4601</name>
</gene>
<dbReference type="AlphaFoldDB" id="L8PGA1"/>
<keyword evidence="1" id="KW-0418">Kinase</keyword>
<name>L8PGA1_STRVR</name>